<dbReference type="Proteomes" id="UP000019150">
    <property type="component" value="Chromosome"/>
</dbReference>
<dbReference type="Pfam" id="PF13561">
    <property type="entry name" value="adh_short_C2"/>
    <property type="match status" value="1"/>
</dbReference>
<protein>
    <submittedName>
        <fullName evidence="3">Putative oxidoreductase, SDR family</fullName>
    </submittedName>
</protein>
<dbReference type="HOGENOM" id="CLU_010194_1_3_11"/>
<dbReference type="NCBIfam" id="NF005559">
    <property type="entry name" value="PRK07231.1"/>
    <property type="match status" value="1"/>
</dbReference>
<dbReference type="PRINTS" id="PR00081">
    <property type="entry name" value="GDHRDH"/>
</dbReference>
<dbReference type="GO" id="GO:0016491">
    <property type="term" value="F:oxidoreductase activity"/>
    <property type="evidence" value="ECO:0007669"/>
    <property type="project" value="UniProtKB-KW"/>
</dbReference>
<dbReference type="InterPro" id="IPR002347">
    <property type="entry name" value="SDR_fam"/>
</dbReference>
<evidence type="ECO:0000256" key="1">
    <source>
        <dbReference type="ARBA" id="ARBA00006484"/>
    </source>
</evidence>
<dbReference type="PANTHER" id="PTHR43639">
    <property type="entry name" value="OXIDOREDUCTASE, SHORT-CHAIN DEHYDROGENASE/REDUCTASE FAMILY (AFU_ORTHOLOGUE AFUA_5G02870)"/>
    <property type="match status" value="1"/>
</dbReference>
<organism evidence="3 4">
    <name type="scientific">Nocardia nova SH22a</name>
    <dbReference type="NCBI Taxonomy" id="1415166"/>
    <lineage>
        <taxon>Bacteria</taxon>
        <taxon>Bacillati</taxon>
        <taxon>Actinomycetota</taxon>
        <taxon>Actinomycetes</taxon>
        <taxon>Mycobacteriales</taxon>
        <taxon>Nocardiaceae</taxon>
        <taxon>Nocardia</taxon>
    </lineage>
</organism>
<dbReference type="AlphaFoldDB" id="W5TVP3"/>
<dbReference type="Gene3D" id="3.40.50.720">
    <property type="entry name" value="NAD(P)-binding Rossmann-like Domain"/>
    <property type="match status" value="1"/>
</dbReference>
<evidence type="ECO:0000313" key="4">
    <source>
        <dbReference type="Proteomes" id="UP000019150"/>
    </source>
</evidence>
<dbReference type="PRINTS" id="PR00080">
    <property type="entry name" value="SDRFAMILY"/>
</dbReference>
<keyword evidence="2" id="KW-0560">Oxidoreductase</keyword>
<dbReference type="eggNOG" id="COG1028">
    <property type="taxonomic scope" value="Bacteria"/>
</dbReference>
<dbReference type="STRING" id="1415166.NONO_c64860"/>
<dbReference type="CDD" id="cd05233">
    <property type="entry name" value="SDR_c"/>
    <property type="match status" value="1"/>
</dbReference>
<dbReference type="EMBL" id="CP006850">
    <property type="protein sequence ID" value="AHH21256.1"/>
    <property type="molecule type" value="Genomic_DNA"/>
</dbReference>
<dbReference type="FunFam" id="3.40.50.720:FF:000084">
    <property type="entry name" value="Short-chain dehydrogenase reductase"/>
    <property type="match status" value="1"/>
</dbReference>
<name>W5TVP3_9NOCA</name>
<dbReference type="KEGG" id="nno:NONO_c64860"/>
<gene>
    <name evidence="3" type="ORF">NONO_c64860</name>
</gene>
<proteinExistence type="inferred from homology"/>
<sequence length="266" mass="26844">MLVQKFARTVDGMSRLTGRTALVTGSTSNIGRSVAIAFAAAGAHVIVSGRDDTRGAAVVAEIRAAGGAADYVHADLDGSIEASRALATAATELLGGRIDILVNNAGIFPPSTTETADEKMFDLVYSVNVKAPYFLTQAVAPAMAESGGGVIINMGSWVARLAVPVGALYASTKGAMETLTRAWAAEFGPRGVRVNAISPGVVRPAEAEPSSAAMMAGTPSGRVGTPEEIAAAAVYLASDEASFVHGTVIDVDGGRTGVAVLAGTAP</sequence>
<accession>W5TVP3</accession>
<keyword evidence="4" id="KW-1185">Reference proteome</keyword>
<evidence type="ECO:0000256" key="2">
    <source>
        <dbReference type="ARBA" id="ARBA00023002"/>
    </source>
</evidence>
<dbReference type="InterPro" id="IPR036291">
    <property type="entry name" value="NAD(P)-bd_dom_sf"/>
</dbReference>
<comment type="similarity">
    <text evidence="1">Belongs to the short-chain dehydrogenases/reductases (SDR) family.</text>
</comment>
<dbReference type="InterPro" id="IPR020904">
    <property type="entry name" value="Sc_DH/Rdtase_CS"/>
</dbReference>
<dbReference type="PROSITE" id="PS00061">
    <property type="entry name" value="ADH_SHORT"/>
    <property type="match status" value="1"/>
</dbReference>
<dbReference type="SUPFAM" id="SSF51735">
    <property type="entry name" value="NAD(P)-binding Rossmann-fold domains"/>
    <property type="match status" value="1"/>
</dbReference>
<dbReference type="PATRIC" id="fig|1415166.3.peg.6668"/>
<evidence type="ECO:0000313" key="3">
    <source>
        <dbReference type="EMBL" id="AHH21256.1"/>
    </source>
</evidence>
<reference evidence="3 4" key="1">
    <citation type="journal article" date="2014" name="Appl. Environ. Microbiol.">
        <title>Insights into the Microbial Degradation of Rubber and Gutta-Percha by Analysis of the Complete Genome of Nocardia nova SH22a.</title>
        <authorList>
            <person name="Luo Q."/>
            <person name="Hiessl S."/>
            <person name="Poehlein A."/>
            <person name="Daniel R."/>
            <person name="Steinbuchel A."/>
        </authorList>
    </citation>
    <scope>NUCLEOTIDE SEQUENCE [LARGE SCALE GENOMIC DNA]</scope>
    <source>
        <strain evidence="3">SH22a</strain>
    </source>
</reference>
<dbReference type="PANTHER" id="PTHR43639:SF1">
    <property type="entry name" value="SHORT-CHAIN DEHYDROGENASE_REDUCTASE FAMILY PROTEIN"/>
    <property type="match status" value="1"/>
</dbReference>